<sequence length="131" mass="14449">MSPDRDPAPVTGLFQSLSNFVATLVAIAHTRLQLLTTELQEEVQQVAQMLIWSFIALFAAMMALFLGALTIIFAFWDTHRILAALLTTFGFLLIAIVGGLVLQRKLAAKPPMLDATLAELAKDRDQLRARL</sequence>
<protein>
    <submittedName>
        <fullName evidence="2">Putative membrane protein YqjE</fullName>
    </submittedName>
</protein>
<reference evidence="2 3" key="1">
    <citation type="submission" date="2020-08" db="EMBL/GenBank/DDBJ databases">
        <title>Genomic Encyclopedia of Type Strains, Phase IV (KMG-IV): sequencing the most valuable type-strain genomes for metagenomic binning, comparative biology and taxonomic classification.</title>
        <authorList>
            <person name="Goeker M."/>
        </authorList>
    </citation>
    <scope>NUCLEOTIDE SEQUENCE [LARGE SCALE GENOMIC DNA]</scope>
    <source>
        <strain evidence="2 3">DSM 26723</strain>
    </source>
</reference>
<evidence type="ECO:0000313" key="2">
    <source>
        <dbReference type="EMBL" id="MBB6092774.1"/>
    </source>
</evidence>
<dbReference type="Proteomes" id="UP000588068">
    <property type="component" value="Unassembled WGS sequence"/>
</dbReference>
<keyword evidence="1" id="KW-1133">Transmembrane helix</keyword>
<evidence type="ECO:0000256" key="1">
    <source>
        <dbReference type="SAM" id="Phobius"/>
    </source>
</evidence>
<feature type="transmembrane region" description="Helical" evidence="1">
    <location>
        <begin position="12"/>
        <end position="29"/>
    </location>
</feature>
<proteinExistence type="predicted"/>
<name>A0A841HJL0_9GAMM</name>
<dbReference type="InterPro" id="IPR009937">
    <property type="entry name" value="Phage_holin_3_6"/>
</dbReference>
<feature type="transmembrane region" description="Helical" evidence="1">
    <location>
        <begin position="50"/>
        <end position="75"/>
    </location>
</feature>
<gene>
    <name evidence="2" type="ORF">HNQ60_001652</name>
</gene>
<dbReference type="Pfam" id="PF07332">
    <property type="entry name" value="Phage_holin_3_6"/>
    <property type="match status" value="1"/>
</dbReference>
<keyword evidence="1" id="KW-0472">Membrane</keyword>
<comment type="caution">
    <text evidence="2">The sequence shown here is derived from an EMBL/GenBank/DDBJ whole genome shotgun (WGS) entry which is preliminary data.</text>
</comment>
<evidence type="ECO:0000313" key="3">
    <source>
        <dbReference type="Proteomes" id="UP000588068"/>
    </source>
</evidence>
<organism evidence="2 3">
    <name type="scientific">Povalibacter uvarum</name>
    <dbReference type="NCBI Taxonomy" id="732238"/>
    <lineage>
        <taxon>Bacteria</taxon>
        <taxon>Pseudomonadati</taxon>
        <taxon>Pseudomonadota</taxon>
        <taxon>Gammaproteobacteria</taxon>
        <taxon>Steroidobacterales</taxon>
        <taxon>Steroidobacteraceae</taxon>
        <taxon>Povalibacter</taxon>
    </lineage>
</organism>
<dbReference type="AlphaFoldDB" id="A0A841HJL0"/>
<accession>A0A841HJL0</accession>
<feature type="transmembrane region" description="Helical" evidence="1">
    <location>
        <begin position="81"/>
        <end position="102"/>
    </location>
</feature>
<keyword evidence="1" id="KW-0812">Transmembrane</keyword>
<dbReference type="EMBL" id="JACHHZ010000002">
    <property type="protein sequence ID" value="MBB6092774.1"/>
    <property type="molecule type" value="Genomic_DNA"/>
</dbReference>
<keyword evidence="3" id="KW-1185">Reference proteome</keyword>